<proteinExistence type="predicted"/>
<dbReference type="Proteomes" id="UP000377803">
    <property type="component" value="Chromosome"/>
</dbReference>
<feature type="transmembrane region" description="Helical" evidence="1">
    <location>
        <begin position="97"/>
        <end position="117"/>
    </location>
</feature>
<sequence>MKELLWKYIVGPIVADAKGAETVLWNGVTATPGYNPVNTVFYILLASATIYAIYRLFHSREFDITPKTAVYTTPFILLGGTLRFLDDAQLVQYPYSIPLITPLIYFLIAAVFLPATYKLEDKKLGYTGTALLLPVIAYAVTGFKSLNILYVVGTAALTLSATGIYYFLAENDYSSTSMILLAFTQFFEGSASMISSFYSYNPKQLLAQAFNSILGFPGVFVMKTGILLLALSIITDLEDEKMKALALITLYSIGLGTGFRVFLRVAAGI</sequence>
<dbReference type="Pfam" id="PF01889">
    <property type="entry name" value="DUF63"/>
    <property type="match status" value="1"/>
</dbReference>
<dbReference type="InterPro" id="IPR002749">
    <property type="entry name" value="DUF63"/>
</dbReference>
<evidence type="ECO:0000313" key="3">
    <source>
        <dbReference type="Proteomes" id="UP000377803"/>
    </source>
</evidence>
<dbReference type="GeneID" id="42365105"/>
<evidence type="ECO:0000256" key="1">
    <source>
        <dbReference type="SAM" id="Phobius"/>
    </source>
</evidence>
<dbReference type="OrthoDB" id="84937at2157"/>
<protein>
    <submittedName>
        <fullName evidence="2">Putative membrane protein</fullName>
    </submittedName>
</protein>
<dbReference type="AlphaFoldDB" id="A0A5Q0UG87"/>
<dbReference type="KEGG" id="ncon:LC1Nh_0718"/>
<dbReference type="EMBL" id="CP040089">
    <property type="protein sequence ID" value="QGA80606.1"/>
    <property type="molecule type" value="Genomic_DNA"/>
</dbReference>
<keyword evidence="1" id="KW-0812">Transmembrane</keyword>
<name>A0A5Q0UG87_9ARCH</name>
<feature type="transmembrane region" description="Helical" evidence="1">
    <location>
        <begin position="212"/>
        <end position="232"/>
    </location>
</feature>
<keyword evidence="1" id="KW-0472">Membrane</keyword>
<organism evidence="2 3">
    <name type="scientific">Candidatus Nanohalobium constans</name>
    <dbReference type="NCBI Taxonomy" id="2565781"/>
    <lineage>
        <taxon>Archaea</taxon>
        <taxon>Candidatus Nanohalarchaeota</taxon>
        <taxon>Candidatus Nanohalobia</taxon>
        <taxon>Candidatus Nanohalobiales</taxon>
        <taxon>Candidatus Nanohalobiaceae</taxon>
        <taxon>Candidatus Nanohalobium</taxon>
    </lineage>
</organism>
<gene>
    <name evidence="2" type="ORF">LC1Nh_0718</name>
</gene>
<reference evidence="3" key="1">
    <citation type="submission" date="2019-05" db="EMBL/GenBank/DDBJ databases">
        <title>Candidatus Nanohalobium constans, a novel model system to study the DPANN nano-sized archaea: genomic and physiological characterization of a nanoarchaeon co-cultured with its chitinotrophic host.</title>
        <authorList>
            <person name="La Cono V."/>
            <person name="Arcadi E."/>
            <person name="Crisafi F."/>
            <person name="Denaro R."/>
            <person name="La Spada G."/>
            <person name="Messina E."/>
            <person name="Smedile F."/>
            <person name="Toshchakov S.V."/>
            <person name="Shevchenko M.A."/>
            <person name="Golyshin P.N."/>
            <person name="Golyshina O.V."/>
            <person name="Ferrer M."/>
            <person name="Rohde M."/>
            <person name="Mushegian A."/>
            <person name="Sorokin D.Y."/>
            <person name="Giuliano L."/>
            <person name="Yakimov M.M."/>
        </authorList>
    </citation>
    <scope>NUCLEOTIDE SEQUENCE [LARGE SCALE GENOMIC DNA]</scope>
    <source>
        <strain evidence="3">LC1Nh</strain>
    </source>
</reference>
<feature type="transmembrane region" description="Helical" evidence="1">
    <location>
        <begin position="180"/>
        <end position="200"/>
    </location>
</feature>
<feature type="transmembrane region" description="Helical" evidence="1">
    <location>
        <begin position="147"/>
        <end position="168"/>
    </location>
</feature>
<keyword evidence="1" id="KW-1133">Transmembrane helix</keyword>
<feature type="transmembrane region" description="Helical" evidence="1">
    <location>
        <begin position="124"/>
        <end position="141"/>
    </location>
</feature>
<dbReference type="PANTHER" id="PTHR40700">
    <property type="entry name" value="HYPOTHETICAL MEMBRANE PROTEIN, CONSERVED, DUF63 FAMILY"/>
    <property type="match status" value="1"/>
</dbReference>
<dbReference type="PANTHER" id="PTHR40700:SF1">
    <property type="entry name" value="DUF63 DOMAIN-CONTAINING PROTEIN"/>
    <property type="match status" value="1"/>
</dbReference>
<accession>A0A5Q0UG87</accession>
<feature type="transmembrane region" description="Helical" evidence="1">
    <location>
        <begin position="39"/>
        <end position="57"/>
    </location>
</feature>
<keyword evidence="3" id="KW-1185">Reference proteome</keyword>
<evidence type="ECO:0000313" key="2">
    <source>
        <dbReference type="EMBL" id="QGA80606.1"/>
    </source>
</evidence>
<feature type="transmembrane region" description="Helical" evidence="1">
    <location>
        <begin position="69"/>
        <end position="85"/>
    </location>
</feature>
<dbReference type="RefSeq" id="WP_153550346.1">
    <property type="nucleotide sequence ID" value="NZ_CP040089.1"/>
</dbReference>
<feature type="transmembrane region" description="Helical" evidence="1">
    <location>
        <begin position="244"/>
        <end position="263"/>
    </location>
</feature>